<dbReference type="PANTHER" id="PTHR30086">
    <property type="entry name" value="ARGININE EXPORTER PROTEIN ARGO"/>
    <property type="match status" value="1"/>
</dbReference>
<organism evidence="7 8">
    <name type="scientific">Deinobacterium chartae</name>
    <dbReference type="NCBI Taxonomy" id="521158"/>
    <lineage>
        <taxon>Bacteria</taxon>
        <taxon>Thermotogati</taxon>
        <taxon>Deinococcota</taxon>
        <taxon>Deinococci</taxon>
        <taxon>Deinococcales</taxon>
        <taxon>Deinococcaceae</taxon>
        <taxon>Deinobacterium</taxon>
    </lineage>
</organism>
<keyword evidence="8" id="KW-1185">Reference proteome</keyword>
<evidence type="ECO:0000256" key="5">
    <source>
        <dbReference type="ARBA" id="ARBA00023136"/>
    </source>
</evidence>
<evidence type="ECO:0000256" key="6">
    <source>
        <dbReference type="SAM" id="Phobius"/>
    </source>
</evidence>
<comment type="subcellular location">
    <subcellularLocation>
        <location evidence="1">Cell membrane</location>
        <topology evidence="1">Multi-pass membrane protein</topology>
    </subcellularLocation>
</comment>
<comment type="caution">
    <text evidence="7">The sequence shown here is derived from an EMBL/GenBank/DDBJ whole genome shotgun (WGS) entry which is preliminary data.</text>
</comment>
<dbReference type="EMBL" id="JACHHG010000003">
    <property type="protein sequence ID" value="MBB6097553.1"/>
    <property type="molecule type" value="Genomic_DNA"/>
</dbReference>
<keyword evidence="5 6" id="KW-0472">Membrane</keyword>
<dbReference type="AlphaFoldDB" id="A0A841HXH2"/>
<name>A0A841HXH2_9DEIO</name>
<dbReference type="GO" id="GO:0015171">
    <property type="term" value="F:amino acid transmembrane transporter activity"/>
    <property type="evidence" value="ECO:0007669"/>
    <property type="project" value="TreeGrafter"/>
</dbReference>
<keyword evidence="4 6" id="KW-1133">Transmembrane helix</keyword>
<evidence type="ECO:0000256" key="2">
    <source>
        <dbReference type="ARBA" id="ARBA00022475"/>
    </source>
</evidence>
<feature type="transmembrane region" description="Helical" evidence="6">
    <location>
        <begin position="190"/>
        <end position="207"/>
    </location>
</feature>
<feature type="transmembrane region" description="Helical" evidence="6">
    <location>
        <begin position="149"/>
        <end position="170"/>
    </location>
</feature>
<keyword evidence="3 6" id="KW-0812">Transmembrane</keyword>
<evidence type="ECO:0000313" key="8">
    <source>
        <dbReference type="Proteomes" id="UP000569951"/>
    </source>
</evidence>
<feature type="transmembrane region" description="Helical" evidence="6">
    <location>
        <begin position="41"/>
        <end position="65"/>
    </location>
</feature>
<dbReference type="Pfam" id="PF01810">
    <property type="entry name" value="LysE"/>
    <property type="match status" value="1"/>
</dbReference>
<evidence type="ECO:0000313" key="7">
    <source>
        <dbReference type="EMBL" id="MBB6097553.1"/>
    </source>
</evidence>
<evidence type="ECO:0000256" key="4">
    <source>
        <dbReference type="ARBA" id="ARBA00022989"/>
    </source>
</evidence>
<feature type="transmembrane region" description="Helical" evidence="6">
    <location>
        <begin position="71"/>
        <end position="93"/>
    </location>
</feature>
<proteinExistence type="predicted"/>
<dbReference type="Proteomes" id="UP000569951">
    <property type="component" value="Unassembled WGS sequence"/>
</dbReference>
<reference evidence="7 8" key="1">
    <citation type="submission" date="2020-08" db="EMBL/GenBank/DDBJ databases">
        <title>Genomic Encyclopedia of Type Strains, Phase IV (KMG-IV): sequencing the most valuable type-strain genomes for metagenomic binning, comparative biology and taxonomic classification.</title>
        <authorList>
            <person name="Goeker M."/>
        </authorList>
    </citation>
    <scope>NUCLEOTIDE SEQUENCE [LARGE SCALE GENOMIC DNA]</scope>
    <source>
        <strain evidence="7 8">DSM 21458</strain>
    </source>
</reference>
<keyword evidence="2" id="KW-1003">Cell membrane</keyword>
<protein>
    <submittedName>
        <fullName evidence="7">Threonine/homoserine/homoserine lactone efflux protein</fullName>
    </submittedName>
</protein>
<evidence type="ECO:0000256" key="1">
    <source>
        <dbReference type="ARBA" id="ARBA00004651"/>
    </source>
</evidence>
<dbReference type="RefSeq" id="WP_183985101.1">
    <property type="nucleotide sequence ID" value="NZ_JACHHG010000003.1"/>
</dbReference>
<dbReference type="InterPro" id="IPR001123">
    <property type="entry name" value="LeuE-type"/>
</dbReference>
<gene>
    <name evidence="7" type="ORF">HNR42_000970</name>
</gene>
<sequence length="218" mass="22645">MPDPSTLGVFLLASLALLVVPGPAVMYIMARSLQQGRRAGLASVLGIEVGGLIHVIAATLGLSALLASSALAFSVVKYAGAAYLLYLGLRALLGRAGTPDLHLPAPQALGRVFVQGVMVGGLNPKTALFFLAFLPQFVRPEAGPAAPQVLLLGMLFIGCATVSDSLYALLASTLGRWLQVRRNWARKQRYLSGGVYVALGVSTAVSGEAPGTRSVFAD</sequence>
<evidence type="ECO:0000256" key="3">
    <source>
        <dbReference type="ARBA" id="ARBA00022692"/>
    </source>
</evidence>
<feature type="transmembrane region" description="Helical" evidence="6">
    <location>
        <begin position="6"/>
        <end position="29"/>
    </location>
</feature>
<feature type="transmembrane region" description="Helical" evidence="6">
    <location>
        <begin position="113"/>
        <end position="137"/>
    </location>
</feature>
<accession>A0A841HXH2</accession>
<dbReference type="PIRSF" id="PIRSF006324">
    <property type="entry name" value="LeuE"/>
    <property type="match status" value="1"/>
</dbReference>
<dbReference type="PANTHER" id="PTHR30086:SF20">
    <property type="entry name" value="ARGININE EXPORTER PROTEIN ARGO-RELATED"/>
    <property type="match status" value="1"/>
</dbReference>
<dbReference type="GO" id="GO:0005886">
    <property type="term" value="C:plasma membrane"/>
    <property type="evidence" value="ECO:0007669"/>
    <property type="project" value="UniProtKB-SubCell"/>
</dbReference>